<sequence>SISGRSKTGQAAWWEGICNALSRFRSAWPKKGLTKDDRRLLEIADNGAGRSNLTEFAALIALRQERNLV</sequence>
<name>A0ABU8C0Q5_9RHOB</name>
<dbReference type="EMBL" id="JBALHR010000033">
    <property type="protein sequence ID" value="MEH7830535.1"/>
    <property type="molecule type" value="Genomic_DNA"/>
</dbReference>
<protein>
    <submittedName>
        <fullName evidence="1">Uncharacterized protein</fullName>
    </submittedName>
</protein>
<proteinExistence type="predicted"/>
<reference evidence="1" key="1">
    <citation type="submission" date="2024-02" db="EMBL/GenBank/DDBJ databases">
        <title>Genome sequences of strain Gemmobacter sp. JM10B15.</title>
        <authorList>
            <person name="Zhang M."/>
        </authorList>
    </citation>
    <scope>NUCLEOTIDE SEQUENCE</scope>
    <source>
        <strain evidence="1">JM10B15</strain>
    </source>
</reference>
<feature type="non-terminal residue" evidence="1">
    <location>
        <position position="1"/>
    </location>
</feature>
<accession>A0ABU8C0Q5</accession>
<keyword evidence="2" id="KW-1185">Reference proteome</keyword>
<comment type="caution">
    <text evidence="1">The sequence shown here is derived from an EMBL/GenBank/DDBJ whole genome shotgun (WGS) entry which is preliminary data.</text>
</comment>
<gene>
    <name evidence="1" type="ORF">V6590_20510</name>
</gene>
<dbReference type="Proteomes" id="UP001431963">
    <property type="component" value="Unassembled WGS sequence"/>
</dbReference>
<dbReference type="RefSeq" id="WP_335425574.1">
    <property type="nucleotide sequence ID" value="NZ_JBALHR010000033.1"/>
</dbReference>
<evidence type="ECO:0000313" key="2">
    <source>
        <dbReference type="Proteomes" id="UP001431963"/>
    </source>
</evidence>
<organism evidence="1 2">
    <name type="scientific">Gemmobacter denitrificans</name>
    <dbReference type="NCBI Taxonomy" id="3123040"/>
    <lineage>
        <taxon>Bacteria</taxon>
        <taxon>Pseudomonadati</taxon>
        <taxon>Pseudomonadota</taxon>
        <taxon>Alphaproteobacteria</taxon>
        <taxon>Rhodobacterales</taxon>
        <taxon>Paracoccaceae</taxon>
        <taxon>Gemmobacter</taxon>
    </lineage>
</organism>
<evidence type="ECO:0000313" key="1">
    <source>
        <dbReference type="EMBL" id="MEH7830535.1"/>
    </source>
</evidence>